<keyword evidence="10" id="KW-0464">Manganese</keyword>
<evidence type="ECO:0000256" key="1">
    <source>
        <dbReference type="ARBA" id="ARBA00001935"/>
    </source>
</evidence>
<dbReference type="PROSITE" id="PS01164">
    <property type="entry name" value="COPPER_AMINE_OXID_1"/>
    <property type="match status" value="1"/>
</dbReference>
<feature type="region of interest" description="Disordered" evidence="15">
    <location>
        <begin position="704"/>
        <end position="738"/>
    </location>
</feature>
<comment type="similarity">
    <text evidence="4 14">Belongs to the copper/topaquinone oxidase family.</text>
</comment>
<evidence type="ECO:0000256" key="10">
    <source>
        <dbReference type="ARBA" id="ARBA00023211"/>
    </source>
</evidence>
<keyword evidence="9 14" id="KW-0186">Copper</keyword>
<dbReference type="InterPro" id="IPR049948">
    <property type="entry name" value="Cu_Am_ox_TPQ-bd"/>
</dbReference>
<evidence type="ECO:0000256" key="13">
    <source>
        <dbReference type="PIRSR" id="PIRSR600269-51"/>
    </source>
</evidence>
<proteinExistence type="inferred from homology"/>
<evidence type="ECO:0000256" key="4">
    <source>
        <dbReference type="ARBA" id="ARBA00007983"/>
    </source>
</evidence>
<evidence type="ECO:0000256" key="3">
    <source>
        <dbReference type="ARBA" id="ARBA00001947"/>
    </source>
</evidence>
<evidence type="ECO:0000313" key="19">
    <source>
        <dbReference type="Proteomes" id="UP001383192"/>
    </source>
</evidence>
<reference evidence="18 19" key="1">
    <citation type="submission" date="2024-01" db="EMBL/GenBank/DDBJ databases">
        <title>A draft genome for a cacao thread blight-causing isolate of Paramarasmius palmivorus.</title>
        <authorList>
            <person name="Baruah I.K."/>
            <person name="Bukari Y."/>
            <person name="Amoako-Attah I."/>
            <person name="Meinhardt L.W."/>
            <person name="Bailey B.A."/>
            <person name="Cohen S.P."/>
        </authorList>
    </citation>
    <scope>NUCLEOTIDE SEQUENCE [LARGE SCALE GENOMIC DNA]</scope>
    <source>
        <strain evidence="18 19">GH-12</strain>
    </source>
</reference>
<evidence type="ECO:0000256" key="11">
    <source>
        <dbReference type="ARBA" id="ARBA00048032"/>
    </source>
</evidence>
<evidence type="ECO:0000256" key="5">
    <source>
        <dbReference type="ARBA" id="ARBA00011738"/>
    </source>
</evidence>
<dbReference type="Proteomes" id="UP001383192">
    <property type="component" value="Unassembled WGS sequence"/>
</dbReference>
<feature type="compositionally biased region" description="Polar residues" evidence="15">
    <location>
        <begin position="723"/>
        <end position="738"/>
    </location>
</feature>
<dbReference type="InterPro" id="IPR049947">
    <property type="entry name" value="Cu_Am_Ox_Cu-bd"/>
</dbReference>
<feature type="active site" description="Schiff-base intermediate with substrate; via topaquinone" evidence="12">
    <location>
        <position position="454"/>
    </location>
</feature>
<evidence type="ECO:0000256" key="12">
    <source>
        <dbReference type="PIRSR" id="PIRSR600269-50"/>
    </source>
</evidence>
<evidence type="ECO:0000259" key="17">
    <source>
        <dbReference type="Pfam" id="PF02728"/>
    </source>
</evidence>
<dbReference type="Pfam" id="PF01179">
    <property type="entry name" value="Cu_amine_oxid"/>
    <property type="match status" value="1"/>
</dbReference>
<dbReference type="Pfam" id="PF02728">
    <property type="entry name" value="Cu_amine_oxidN3"/>
    <property type="match status" value="1"/>
</dbReference>
<comment type="PTM">
    <text evidence="13 14">Topaquinone (TPQ) is generated by copper-dependent autoxidation of a specific tyrosyl residue.</text>
</comment>
<name>A0AAW0DJR4_9AGAR</name>
<dbReference type="AlphaFoldDB" id="A0AAW0DJR4"/>
<keyword evidence="7 12" id="KW-0801">TPQ</keyword>
<feature type="active site" description="Proton acceptor" evidence="12">
    <location>
        <position position="369"/>
    </location>
</feature>
<evidence type="ECO:0000256" key="2">
    <source>
        <dbReference type="ARBA" id="ARBA00001936"/>
    </source>
</evidence>
<dbReference type="GO" id="GO:0008131">
    <property type="term" value="F:primary methylamine oxidase activity"/>
    <property type="evidence" value="ECO:0007669"/>
    <property type="project" value="UniProtKB-EC"/>
</dbReference>
<comment type="cofactor">
    <cofactor evidence="1">
        <name>Cu cation</name>
        <dbReference type="ChEBI" id="CHEBI:23378"/>
    </cofactor>
</comment>
<dbReference type="PANTHER" id="PTHR10638:SF86">
    <property type="entry name" value="COPPER AMINE OXIDASE 1-RELATED"/>
    <property type="match status" value="1"/>
</dbReference>
<dbReference type="EMBL" id="JAYKXP010000012">
    <property type="protein sequence ID" value="KAK7051644.1"/>
    <property type="molecule type" value="Genomic_DNA"/>
</dbReference>
<accession>A0AAW0DJR4</accession>
<evidence type="ECO:0000256" key="9">
    <source>
        <dbReference type="ARBA" id="ARBA00023008"/>
    </source>
</evidence>
<dbReference type="SUPFAM" id="SSF49998">
    <property type="entry name" value="Amine oxidase catalytic domain"/>
    <property type="match status" value="1"/>
</dbReference>
<dbReference type="InterPro" id="IPR015802">
    <property type="entry name" value="Cu_amine_oxidase_N3"/>
</dbReference>
<evidence type="ECO:0000256" key="7">
    <source>
        <dbReference type="ARBA" id="ARBA00022772"/>
    </source>
</evidence>
<comment type="caution">
    <text evidence="18">The sequence shown here is derived from an EMBL/GenBank/DDBJ whole genome shotgun (WGS) entry which is preliminary data.</text>
</comment>
<feature type="domain" description="Copper amine oxidase N3-terminal" evidence="17">
    <location>
        <begin position="136"/>
        <end position="228"/>
    </location>
</feature>
<evidence type="ECO:0000256" key="8">
    <source>
        <dbReference type="ARBA" id="ARBA00023002"/>
    </source>
</evidence>
<dbReference type="InterPro" id="IPR000269">
    <property type="entry name" value="Cu_amine_oxidase"/>
</dbReference>
<evidence type="ECO:0000313" key="18">
    <source>
        <dbReference type="EMBL" id="KAK7051644.1"/>
    </source>
</evidence>
<dbReference type="PROSITE" id="PS01165">
    <property type="entry name" value="COPPER_AMINE_OXID_2"/>
    <property type="match status" value="1"/>
</dbReference>
<keyword evidence="8 14" id="KW-0560">Oxidoreductase</keyword>
<protein>
    <recommendedName>
        <fullName evidence="14">Amine oxidase</fullName>
        <ecNumber evidence="14">1.4.3.-</ecNumber>
    </recommendedName>
</protein>
<dbReference type="Gene3D" id="3.10.450.40">
    <property type="match status" value="2"/>
</dbReference>
<evidence type="ECO:0000256" key="6">
    <source>
        <dbReference type="ARBA" id="ARBA00022723"/>
    </source>
</evidence>
<keyword evidence="19" id="KW-1185">Reference proteome</keyword>
<sequence length="738" mass="82512">MAPTAIPQVPSTATAVQSAPLKQKLSFQHPLDPLTPDEIAAVSLAVRHYVASKTDIKAIKFITCYLLPAPKKAVLAHLGIPLTPGGKPETPTTIIRKAEVDFLDVVNGRSYNVILALKDGDWKVEIFDLLPEGVQPQISVEELIDAEVVVKSDKRVQELAKAVGVEPDQIFCDGWSIGYDERFPHTRRIQQALVFARFSQHDNLYAHPMDFIPVIDANSREVLHIDFPPHYSKTADGHVLSVPRTTPPNLEEDSLAASNRERIPPPRKAFDFLPDLMAETEDNFKPREGLKPLHILQPEGVSFKMNGHELEWQNWKMHIGDHREGTVLSTITYNDNGEIRPILYRLSLAEMVVPYGAPEYPHPRKFAFDSGEYGMGTMANELALGCDCLGQIHYLPGAYVGHDGKAIIIKNVICIHEEDNGVLWKHTDYRPGGRSQTVRRRRLVVSMVCTLANYEYIWNYHFYQDGSIEAEIRLTGILQTYVALDGEPNPYGTTVAPGVNAQNHQHLFSFRIDPMIDGLFNTVVETDIIPVPNAPTGSDANFAGNAFIAKDTELLNEAGRPYDFEKERRWRIVNPDRRHYSTGKSVGYAIGMKGGVTPLMARPDGWALKRAGFVKYPFWVLKDVEGPKGNRMWPAGKYVPQTRDEPEDSLGQWVKEENSVDKEDLLVYLTVGTTHIPRPEDWPVMPVEHLNITLKPQSFFTKNPAMDVPGSQDLKSVPAFGHSNGQNGSNGTNCESCH</sequence>
<dbReference type="GO" id="GO:0048038">
    <property type="term" value="F:quinone binding"/>
    <property type="evidence" value="ECO:0007669"/>
    <property type="project" value="InterPro"/>
</dbReference>
<dbReference type="InterPro" id="IPR015798">
    <property type="entry name" value="Cu_amine_oxidase_C"/>
</dbReference>
<comment type="cofactor">
    <cofactor evidence="14">
        <name>Cu cation</name>
        <dbReference type="ChEBI" id="CHEBI:23378"/>
    </cofactor>
    <text evidence="14">Contains 1 topaquinone per subunit.</text>
</comment>
<evidence type="ECO:0000256" key="15">
    <source>
        <dbReference type="SAM" id="MobiDB-lite"/>
    </source>
</evidence>
<organism evidence="18 19">
    <name type="scientific">Paramarasmius palmivorus</name>
    <dbReference type="NCBI Taxonomy" id="297713"/>
    <lineage>
        <taxon>Eukaryota</taxon>
        <taxon>Fungi</taxon>
        <taxon>Dikarya</taxon>
        <taxon>Basidiomycota</taxon>
        <taxon>Agaricomycotina</taxon>
        <taxon>Agaricomycetes</taxon>
        <taxon>Agaricomycetidae</taxon>
        <taxon>Agaricales</taxon>
        <taxon>Marasmiineae</taxon>
        <taxon>Marasmiaceae</taxon>
        <taxon>Paramarasmius</taxon>
    </lineage>
</organism>
<feature type="modified residue" description="2',4',5'-topaquinone" evidence="13">
    <location>
        <position position="454"/>
    </location>
</feature>
<dbReference type="InterPro" id="IPR036460">
    <property type="entry name" value="Cu_amine_oxidase_C_sf"/>
</dbReference>
<dbReference type="GO" id="GO:0009308">
    <property type="term" value="P:amine metabolic process"/>
    <property type="evidence" value="ECO:0007669"/>
    <property type="project" value="UniProtKB-UniRule"/>
</dbReference>
<keyword evidence="6 14" id="KW-0479">Metal-binding</keyword>
<dbReference type="GO" id="GO:0005507">
    <property type="term" value="F:copper ion binding"/>
    <property type="evidence" value="ECO:0007669"/>
    <property type="project" value="InterPro"/>
</dbReference>
<dbReference type="Gene3D" id="2.70.98.20">
    <property type="entry name" value="Copper amine oxidase, catalytic domain"/>
    <property type="match status" value="1"/>
</dbReference>
<evidence type="ECO:0000259" key="16">
    <source>
        <dbReference type="Pfam" id="PF01179"/>
    </source>
</evidence>
<comment type="catalytic activity">
    <reaction evidence="11">
        <text>a primary methyl amine + O2 + H2O = an aldehyde + H2O2 + NH4(+)</text>
        <dbReference type="Rhea" id="RHEA:16153"/>
        <dbReference type="ChEBI" id="CHEBI:15377"/>
        <dbReference type="ChEBI" id="CHEBI:15379"/>
        <dbReference type="ChEBI" id="CHEBI:16240"/>
        <dbReference type="ChEBI" id="CHEBI:17478"/>
        <dbReference type="ChEBI" id="CHEBI:28938"/>
        <dbReference type="ChEBI" id="CHEBI:228804"/>
        <dbReference type="EC" id="1.4.3.21"/>
    </reaction>
</comment>
<dbReference type="InterPro" id="IPR016182">
    <property type="entry name" value="Cu_amine_oxidase_N-reg"/>
</dbReference>
<comment type="cofactor">
    <cofactor evidence="3">
        <name>Zn(2+)</name>
        <dbReference type="ChEBI" id="CHEBI:29105"/>
    </cofactor>
</comment>
<gene>
    <name evidence="18" type="primary">AMO1</name>
    <name evidence="18" type="ORF">VNI00_004623</name>
</gene>
<dbReference type="PANTHER" id="PTHR10638">
    <property type="entry name" value="COPPER AMINE OXIDASE"/>
    <property type="match status" value="1"/>
</dbReference>
<comment type="cofactor">
    <cofactor evidence="2">
        <name>Mn(2+)</name>
        <dbReference type="ChEBI" id="CHEBI:29035"/>
    </cofactor>
</comment>
<feature type="domain" description="Copper amine oxidase catalytic" evidence="16">
    <location>
        <begin position="293"/>
        <end position="706"/>
    </location>
</feature>
<evidence type="ECO:0000256" key="14">
    <source>
        <dbReference type="RuleBase" id="RU000672"/>
    </source>
</evidence>
<comment type="subunit">
    <text evidence="5">Homodimer.</text>
</comment>
<dbReference type="EC" id="1.4.3.-" evidence="14"/>
<dbReference type="SUPFAM" id="SSF54416">
    <property type="entry name" value="Amine oxidase N-terminal region"/>
    <property type="match status" value="2"/>
</dbReference>